<reference evidence="1" key="1">
    <citation type="submission" date="2020-12" db="EMBL/GenBank/DDBJ databases">
        <title>Metabolic potential, ecology and presence of endohyphal bacteria is reflected in genomic diversity of Mucoromycotina.</title>
        <authorList>
            <person name="Muszewska A."/>
            <person name="Okrasinska A."/>
            <person name="Steczkiewicz K."/>
            <person name="Drgas O."/>
            <person name="Orlowska M."/>
            <person name="Perlinska-Lenart U."/>
            <person name="Aleksandrzak-Piekarczyk T."/>
            <person name="Szatraj K."/>
            <person name="Zielenkiewicz U."/>
            <person name="Pilsyk S."/>
            <person name="Malc E."/>
            <person name="Mieczkowski P."/>
            <person name="Kruszewska J.S."/>
            <person name="Biernat P."/>
            <person name="Pawlowska J."/>
        </authorList>
    </citation>
    <scope>NUCLEOTIDE SEQUENCE</scope>
    <source>
        <strain evidence="1">WA0000017839</strain>
    </source>
</reference>
<gene>
    <name evidence="1" type="ORF">INT47_009070</name>
</gene>
<dbReference type="OrthoDB" id="2224399at2759"/>
<evidence type="ECO:0000313" key="2">
    <source>
        <dbReference type="Proteomes" id="UP000603453"/>
    </source>
</evidence>
<evidence type="ECO:0000313" key="1">
    <source>
        <dbReference type="EMBL" id="KAG2213397.1"/>
    </source>
</evidence>
<sequence length="157" mass="17748">MTIDTPSSDNLYQLIGLPPCSAEFNAYLSTDQKPSITKISNYIYHAYKPLGISFCFIPANKDDLVLDAIDVYNGQTRDGFTTCQLHLPLGLESKMQAHEIVAMLGEPDRKGGGGQTRMPCWIEYKFTNDQKESGILIQLHGFEWEDREMGWTSFVLF</sequence>
<accession>A0A8H7VC61</accession>
<comment type="caution">
    <text evidence="1">The sequence shown here is derived from an EMBL/GenBank/DDBJ whole genome shotgun (WGS) entry which is preliminary data.</text>
</comment>
<dbReference type="EMBL" id="JAEPRD010000003">
    <property type="protein sequence ID" value="KAG2213397.1"/>
    <property type="molecule type" value="Genomic_DNA"/>
</dbReference>
<name>A0A8H7VC61_9FUNG</name>
<organism evidence="1 2">
    <name type="scientific">Mucor saturninus</name>
    <dbReference type="NCBI Taxonomy" id="64648"/>
    <lineage>
        <taxon>Eukaryota</taxon>
        <taxon>Fungi</taxon>
        <taxon>Fungi incertae sedis</taxon>
        <taxon>Mucoromycota</taxon>
        <taxon>Mucoromycotina</taxon>
        <taxon>Mucoromycetes</taxon>
        <taxon>Mucorales</taxon>
        <taxon>Mucorineae</taxon>
        <taxon>Mucoraceae</taxon>
        <taxon>Mucor</taxon>
    </lineage>
</organism>
<protein>
    <submittedName>
        <fullName evidence="1">Uncharacterized protein</fullName>
    </submittedName>
</protein>
<dbReference type="Proteomes" id="UP000603453">
    <property type="component" value="Unassembled WGS sequence"/>
</dbReference>
<keyword evidence="2" id="KW-1185">Reference proteome</keyword>
<dbReference type="AlphaFoldDB" id="A0A8H7VC61"/>
<proteinExistence type="predicted"/>